<dbReference type="InterPro" id="IPR050555">
    <property type="entry name" value="Bact_Solute-Bind_Prot2"/>
</dbReference>
<dbReference type="PANTHER" id="PTHR30036:SF7">
    <property type="entry name" value="ABC TRANSPORTER PERIPLASMIC-BINDING PROTEIN YPHF"/>
    <property type="match status" value="1"/>
</dbReference>
<organism evidence="4">
    <name type="scientific">freshwater metagenome</name>
    <dbReference type="NCBI Taxonomy" id="449393"/>
    <lineage>
        <taxon>unclassified sequences</taxon>
        <taxon>metagenomes</taxon>
        <taxon>ecological metagenomes</taxon>
    </lineage>
</organism>
<sequence>MKAGKIRLLAITTAALVLTTTAVQSSQAATKPAPFNAGPVKIALVQNSGAGDYFQQWTNGAKKQATAVGFEMQVYDAQADAAKQATDMETAIGSGVKGIIVDHGNADTMCPGINKAIDAGIPVVVYDNDIRKCAPRAVFTSQSDEALATAVLGQAVKDLGKNKTVGYVNVLGIAPLDRRHLVWLKITKAQKWTQKFFVGKFTNSVATDNAQLVDAALKANPKISAIFAPYDELAKGTISAIYQNKLQSKIKVYGIDISNADIDLMTKAGSPWTATAGTDPNAIGAGVVRVMALKLAGQQASTVVSFPGVLITAKFLKTNKIKNMDDLRAKLPSLSMSKAASADWIPSVTF</sequence>
<proteinExistence type="inferred from homology"/>
<comment type="subcellular location">
    <subcellularLocation>
        <location evidence="1">Cell envelope</location>
    </subcellularLocation>
</comment>
<evidence type="ECO:0000256" key="2">
    <source>
        <dbReference type="ARBA" id="ARBA00007639"/>
    </source>
</evidence>
<protein>
    <submittedName>
        <fullName evidence="4">Unannotated protein</fullName>
    </submittedName>
</protein>
<reference evidence="4" key="1">
    <citation type="submission" date="2020-05" db="EMBL/GenBank/DDBJ databases">
        <authorList>
            <person name="Chiriac C."/>
            <person name="Salcher M."/>
            <person name="Ghai R."/>
            <person name="Kavagutti S V."/>
        </authorList>
    </citation>
    <scope>NUCLEOTIDE SEQUENCE</scope>
</reference>
<dbReference type="GO" id="GO:0030246">
    <property type="term" value="F:carbohydrate binding"/>
    <property type="evidence" value="ECO:0007669"/>
    <property type="project" value="TreeGrafter"/>
</dbReference>
<dbReference type="InterPro" id="IPR025997">
    <property type="entry name" value="SBP_2_dom"/>
</dbReference>
<comment type="similarity">
    <text evidence="2">Belongs to the bacterial solute-binding protein 2 family.</text>
</comment>
<name>A0A6J6LJ84_9ZZZZ</name>
<feature type="domain" description="Periplasmic binding protein" evidence="3">
    <location>
        <begin position="42"/>
        <end position="298"/>
    </location>
</feature>
<dbReference type="PANTHER" id="PTHR30036">
    <property type="entry name" value="D-XYLOSE-BINDING PERIPLASMIC PROTEIN"/>
    <property type="match status" value="1"/>
</dbReference>
<evidence type="ECO:0000259" key="3">
    <source>
        <dbReference type="Pfam" id="PF13407"/>
    </source>
</evidence>
<dbReference type="Pfam" id="PF13407">
    <property type="entry name" value="Peripla_BP_4"/>
    <property type="match status" value="1"/>
</dbReference>
<gene>
    <name evidence="4" type="ORF">UFOPK2254_00792</name>
</gene>
<dbReference type="GO" id="GO:0030288">
    <property type="term" value="C:outer membrane-bounded periplasmic space"/>
    <property type="evidence" value="ECO:0007669"/>
    <property type="project" value="TreeGrafter"/>
</dbReference>
<dbReference type="SUPFAM" id="SSF53822">
    <property type="entry name" value="Periplasmic binding protein-like I"/>
    <property type="match status" value="1"/>
</dbReference>
<evidence type="ECO:0000256" key="1">
    <source>
        <dbReference type="ARBA" id="ARBA00004196"/>
    </source>
</evidence>
<dbReference type="EMBL" id="CAEZWO010000069">
    <property type="protein sequence ID" value="CAB4661701.1"/>
    <property type="molecule type" value="Genomic_DNA"/>
</dbReference>
<accession>A0A6J6LJ84</accession>
<dbReference type="InterPro" id="IPR028082">
    <property type="entry name" value="Peripla_BP_I"/>
</dbReference>
<dbReference type="Gene3D" id="3.40.50.2300">
    <property type="match status" value="2"/>
</dbReference>
<evidence type="ECO:0000313" key="4">
    <source>
        <dbReference type="EMBL" id="CAB4661701.1"/>
    </source>
</evidence>
<dbReference type="AlphaFoldDB" id="A0A6J6LJ84"/>